<name>T0KAS0_9SPHN</name>
<reference evidence="1 2" key="1">
    <citation type="journal article" date="2013" name="Genome Announc.">
        <title>Draft Genome Sequence of Sphingobium ummariense Strain RL-3, a Hexachlorocyclohexane-Degrading Bacterium.</title>
        <authorList>
            <person name="Kohli P."/>
            <person name="Dua A."/>
            <person name="Sangwan N."/>
            <person name="Oldach P."/>
            <person name="Khurana J.P."/>
            <person name="Lal R."/>
        </authorList>
    </citation>
    <scope>NUCLEOTIDE SEQUENCE [LARGE SCALE GENOMIC DNA]</scope>
    <source>
        <strain evidence="1 2">RL-3</strain>
    </source>
</reference>
<gene>
    <name evidence="1" type="ORF">M529_01750</name>
</gene>
<dbReference type="STRING" id="1346791.M529_01750"/>
<protein>
    <submittedName>
        <fullName evidence="1">Uncharacterized protein</fullName>
    </submittedName>
</protein>
<organism evidence="1 2">
    <name type="scientific">Sphingobium ummariense RL-3</name>
    <dbReference type="NCBI Taxonomy" id="1346791"/>
    <lineage>
        <taxon>Bacteria</taxon>
        <taxon>Pseudomonadati</taxon>
        <taxon>Pseudomonadota</taxon>
        <taxon>Alphaproteobacteria</taxon>
        <taxon>Sphingomonadales</taxon>
        <taxon>Sphingomonadaceae</taxon>
        <taxon>Sphingobium</taxon>
    </lineage>
</organism>
<accession>T0KAS0</accession>
<keyword evidence="2" id="KW-1185">Reference proteome</keyword>
<comment type="caution">
    <text evidence="1">The sequence shown here is derived from an EMBL/GenBank/DDBJ whole genome shotgun (WGS) entry which is preliminary data.</text>
</comment>
<proteinExistence type="predicted"/>
<dbReference type="AlphaFoldDB" id="T0KAS0"/>
<dbReference type="EMBL" id="AUWY01000023">
    <property type="protein sequence ID" value="EQB33754.1"/>
    <property type="molecule type" value="Genomic_DNA"/>
</dbReference>
<evidence type="ECO:0000313" key="2">
    <source>
        <dbReference type="Proteomes" id="UP000015523"/>
    </source>
</evidence>
<dbReference type="Proteomes" id="UP000015523">
    <property type="component" value="Unassembled WGS sequence"/>
</dbReference>
<evidence type="ECO:0000313" key="1">
    <source>
        <dbReference type="EMBL" id="EQB33754.1"/>
    </source>
</evidence>
<sequence length="43" mass="4522">MPAPTATIIVALALCHRTSGGDIFCRITVAAPAEERQRRAGIS</sequence>